<keyword evidence="2 4" id="KW-0560">Oxidoreductase</keyword>
<dbReference type="Gene3D" id="3.40.50.720">
    <property type="entry name" value="NAD(P)-binding Rossmann-like Domain"/>
    <property type="match status" value="1"/>
</dbReference>
<dbReference type="PRINTS" id="PR00080">
    <property type="entry name" value="SDRFAMILY"/>
</dbReference>
<accession>A0A4U8W5Y5</accession>
<dbReference type="PANTHER" id="PTHR43639">
    <property type="entry name" value="OXIDOREDUCTASE, SHORT-CHAIN DEHYDROGENASE/REDUCTASE FAMILY (AFU_ORTHOLOGUE AFUA_5G02870)"/>
    <property type="match status" value="1"/>
</dbReference>
<dbReference type="PRINTS" id="PR00081">
    <property type="entry name" value="GDHRDH"/>
</dbReference>
<dbReference type="PANTHER" id="PTHR43639:SF1">
    <property type="entry name" value="SHORT-CHAIN DEHYDROGENASE_REDUCTASE FAMILY PROTEIN"/>
    <property type="match status" value="1"/>
</dbReference>
<proteinExistence type="inferred from homology"/>
<evidence type="ECO:0000313" key="4">
    <source>
        <dbReference type="EMBL" id="VFB00440.1"/>
    </source>
</evidence>
<dbReference type="SUPFAM" id="SSF51735">
    <property type="entry name" value="NAD(P)-binding Rossmann-fold domains"/>
    <property type="match status" value="1"/>
</dbReference>
<dbReference type="EMBL" id="LR215973">
    <property type="protein sequence ID" value="VFB00440.1"/>
    <property type="molecule type" value="Genomic_DNA"/>
</dbReference>
<evidence type="ECO:0000256" key="1">
    <source>
        <dbReference type="ARBA" id="ARBA00006484"/>
    </source>
</evidence>
<dbReference type="EC" id="1.-.-.-" evidence="4"/>
<reference evidence="4 5" key="1">
    <citation type="submission" date="2019-02" db="EMBL/GenBank/DDBJ databases">
        <authorList>
            <consortium name="Pathogen Informatics"/>
        </authorList>
    </citation>
    <scope>NUCLEOTIDE SEQUENCE [LARGE SCALE GENOMIC DNA]</scope>
    <source>
        <strain evidence="4 5">3012STDY6756504</strain>
    </source>
</reference>
<name>A0A4U8W5Y5_9NOCA</name>
<protein>
    <submittedName>
        <fullName evidence="4">Uncharacterized oxidoreductase SAV2478</fullName>
        <ecNumber evidence="4">1.-.-.-</ecNumber>
    </submittedName>
</protein>
<dbReference type="AlphaFoldDB" id="A0A4U8W5Y5"/>
<dbReference type="InterPro" id="IPR002347">
    <property type="entry name" value="SDR_fam"/>
</dbReference>
<dbReference type="Pfam" id="PF00106">
    <property type="entry name" value="adh_short"/>
    <property type="match status" value="1"/>
</dbReference>
<evidence type="ECO:0000256" key="2">
    <source>
        <dbReference type="ARBA" id="ARBA00023002"/>
    </source>
</evidence>
<evidence type="ECO:0000256" key="3">
    <source>
        <dbReference type="RuleBase" id="RU000363"/>
    </source>
</evidence>
<dbReference type="RefSeq" id="WP_130918301.1">
    <property type="nucleotide sequence ID" value="NZ_JADLPK010000003.1"/>
</dbReference>
<organism evidence="4 5">
    <name type="scientific">Nocardia cyriacigeorgica</name>
    <dbReference type="NCBI Taxonomy" id="135487"/>
    <lineage>
        <taxon>Bacteria</taxon>
        <taxon>Bacillati</taxon>
        <taxon>Actinomycetota</taxon>
        <taxon>Actinomycetes</taxon>
        <taxon>Mycobacteriales</taxon>
        <taxon>Nocardiaceae</taxon>
        <taxon>Nocardia</taxon>
    </lineage>
</organism>
<sequence length="254" mass="27153">MSNGERRVCLITGAGGRLGDAFCRATYTHYDIVAVCRNRVPAAPSQEEWFVDPLDPQRPVPQNASRVFVVRSDLTEPGEPERVVDLALAKFGRVDLLVNNAANMALHPLGVVDGDAALDAFAPVFTLNVEVPLRLATRLAQRSWLHDDAGNRANNRNVVNVSSMSGPEVFGGQTLYGTSKAALNKLTRHLADEFDEFGVRVNAIAPDAFPGSIPTSQVVRAIVELDSGEMTGTVFSVVPPTGAPVGRHARTAGA</sequence>
<evidence type="ECO:0000313" key="5">
    <source>
        <dbReference type="Proteomes" id="UP000290439"/>
    </source>
</evidence>
<dbReference type="GO" id="GO:0016491">
    <property type="term" value="F:oxidoreductase activity"/>
    <property type="evidence" value="ECO:0007669"/>
    <property type="project" value="UniProtKB-KW"/>
</dbReference>
<dbReference type="Proteomes" id="UP000290439">
    <property type="component" value="Chromosome"/>
</dbReference>
<gene>
    <name evidence="4" type="ORF">NCTC10797_04236</name>
</gene>
<dbReference type="InterPro" id="IPR036291">
    <property type="entry name" value="NAD(P)-bd_dom_sf"/>
</dbReference>
<dbReference type="CDD" id="cd05233">
    <property type="entry name" value="SDR_c"/>
    <property type="match status" value="1"/>
</dbReference>
<comment type="similarity">
    <text evidence="1 3">Belongs to the short-chain dehydrogenases/reductases (SDR) family.</text>
</comment>